<reference evidence="4 5" key="1">
    <citation type="submission" date="2018-09" db="EMBL/GenBank/DDBJ databases">
        <title>The draft genome of Acinetobacter spp. strains.</title>
        <authorList>
            <person name="Qin J."/>
            <person name="Feng Y."/>
            <person name="Zong Z."/>
        </authorList>
    </citation>
    <scope>NUCLEOTIDE SEQUENCE [LARGE SCALE GENOMIC DNA]</scope>
    <source>
        <strain evidence="4 5">WCHAc060115</strain>
    </source>
</reference>
<comment type="caution">
    <text evidence="4">The sequence shown here is derived from an EMBL/GenBank/DDBJ whole genome shotgun (WGS) entry which is preliminary data.</text>
</comment>
<dbReference type="PANTHER" id="PTHR36509:SF2">
    <property type="entry name" value="BLL3101 PROTEIN"/>
    <property type="match status" value="1"/>
</dbReference>
<accession>A0A3A8EWS9</accession>
<protein>
    <submittedName>
        <fullName evidence="4">DUF1254 domain-containing protein</fullName>
    </submittedName>
</protein>
<dbReference type="EMBL" id="RAXT01000006">
    <property type="protein sequence ID" value="RKG39307.1"/>
    <property type="molecule type" value="Genomic_DNA"/>
</dbReference>
<feature type="signal peptide" evidence="1">
    <location>
        <begin position="1"/>
        <end position="32"/>
    </location>
</feature>
<dbReference type="AlphaFoldDB" id="A0A3A8EWS9"/>
<feature type="domain" description="DUF1214" evidence="2">
    <location>
        <begin position="356"/>
        <end position="462"/>
    </location>
</feature>
<keyword evidence="5" id="KW-1185">Reference proteome</keyword>
<sequence>MNKYDLPKKLKTISVFILLSTAPALISSNLLAAPSSSYPDPLLTTPINPDAINEGLEIDGYTQGVQAYIWGYPLVRMERIIREYIDVPNPKPATSYRAPLNQIGWAREVATDTAKDMPTPNNDTAYMSSVVKLDEPYILTVPDTNDRYYVVNVFNMWQELEHYIGRRTTGTKAGKFALVPPGWKGTIPAGITRLDVKTDKVWLWGRIRIAQGENLTKVHKLQDQFKLTPLSGKPKLDAKLDPMPAIGNDPLGFMTHLAFALKYNKVPAADEAMFAQFSRLGLTKDGFDETKMFPDEKKGLLKGLEDGPKAVVSAFPYSSSVRNGWNWATGMDNFGFNYPLRSLITGPYFGGNGQKEAMYPIRYIDSEENVLTGANNYSIHFTKAPPVNAFWSVTIYDADTKMLVSNPINRFKVGSDTKGLKINSDGSIDITIQNQKPANTAANWLPAPKGNFYLILRLYQPTEEVLSGQYALPQVVRMK</sequence>
<feature type="chain" id="PRO_5017468590" evidence="1">
    <location>
        <begin position="33"/>
        <end position="479"/>
    </location>
</feature>
<dbReference type="Gene3D" id="2.60.40.1610">
    <property type="entry name" value="Domain of unknown function DUF1254"/>
    <property type="match status" value="1"/>
</dbReference>
<feature type="domain" description="DUF1254" evidence="3">
    <location>
        <begin position="101"/>
        <end position="229"/>
    </location>
</feature>
<evidence type="ECO:0000256" key="1">
    <source>
        <dbReference type="SAM" id="SignalP"/>
    </source>
</evidence>
<gene>
    <name evidence="4" type="ORF">D7V20_05525</name>
</gene>
<proteinExistence type="predicted"/>
<dbReference type="InterPro" id="IPR037049">
    <property type="entry name" value="DUF1214_C_sf"/>
</dbReference>
<dbReference type="RefSeq" id="WP_120383322.1">
    <property type="nucleotide sequence ID" value="NZ_RAXT01000006.1"/>
</dbReference>
<name>A0A3A8EWS9_9GAMM</name>
<dbReference type="PANTHER" id="PTHR36509">
    <property type="entry name" value="BLL3101 PROTEIN"/>
    <property type="match status" value="1"/>
</dbReference>
<evidence type="ECO:0000259" key="3">
    <source>
        <dbReference type="Pfam" id="PF06863"/>
    </source>
</evidence>
<dbReference type="OrthoDB" id="9777345at2"/>
<keyword evidence="1" id="KW-0732">Signal</keyword>
<dbReference type="Pfam" id="PF06863">
    <property type="entry name" value="DUF1254"/>
    <property type="match status" value="1"/>
</dbReference>
<evidence type="ECO:0000313" key="5">
    <source>
        <dbReference type="Proteomes" id="UP000280405"/>
    </source>
</evidence>
<dbReference type="SUPFAM" id="SSF160935">
    <property type="entry name" value="VPA0735-like"/>
    <property type="match status" value="1"/>
</dbReference>
<evidence type="ECO:0000259" key="2">
    <source>
        <dbReference type="Pfam" id="PF06742"/>
    </source>
</evidence>
<dbReference type="InterPro" id="IPR010679">
    <property type="entry name" value="DUF1254"/>
</dbReference>
<dbReference type="Gene3D" id="2.60.120.600">
    <property type="entry name" value="Domain of unknown function DUF1214, C-terminal domain"/>
    <property type="match status" value="1"/>
</dbReference>
<dbReference type="Proteomes" id="UP000280405">
    <property type="component" value="Unassembled WGS sequence"/>
</dbReference>
<organism evidence="4 5">
    <name type="scientific">Acinetobacter rongchengensis</name>
    <dbReference type="NCBI Taxonomy" id="2419601"/>
    <lineage>
        <taxon>Bacteria</taxon>
        <taxon>Pseudomonadati</taxon>
        <taxon>Pseudomonadota</taxon>
        <taxon>Gammaproteobacteria</taxon>
        <taxon>Moraxellales</taxon>
        <taxon>Moraxellaceae</taxon>
        <taxon>Acinetobacter</taxon>
    </lineage>
</organism>
<dbReference type="Pfam" id="PF06742">
    <property type="entry name" value="DUF1214"/>
    <property type="match status" value="1"/>
</dbReference>
<evidence type="ECO:0000313" key="4">
    <source>
        <dbReference type="EMBL" id="RKG39307.1"/>
    </source>
</evidence>
<dbReference type="InterPro" id="IPR037050">
    <property type="entry name" value="DUF1254_sf"/>
</dbReference>
<dbReference type="InterPro" id="IPR010621">
    <property type="entry name" value="DUF1214"/>
</dbReference>